<comment type="caution">
    <text evidence="5">The sequence shown here is derived from an EMBL/GenBank/DDBJ whole genome shotgun (WGS) entry which is preliminary data.</text>
</comment>
<name>A0A5C4VHN4_9ACTN</name>
<dbReference type="Gene3D" id="3.30.70.2450">
    <property type="match status" value="1"/>
</dbReference>
<keyword evidence="2" id="KW-0285">Flavoprotein</keyword>
<reference evidence="5 6" key="1">
    <citation type="submission" date="2019-10" db="EMBL/GenBank/DDBJ databases">
        <title>Nonomuraea sp. nov., isolated from Phyllanthus amarus.</title>
        <authorList>
            <person name="Klykleung N."/>
            <person name="Tanasupawat S."/>
        </authorList>
    </citation>
    <scope>NUCLEOTIDE SEQUENCE [LARGE SCALE GENOMIC DNA]</scope>
    <source>
        <strain evidence="5 6">PA1-10</strain>
    </source>
</reference>
<keyword evidence="6" id="KW-1185">Reference proteome</keyword>
<dbReference type="Pfam" id="PF21274">
    <property type="entry name" value="Rng_hyd_C"/>
    <property type="match status" value="1"/>
</dbReference>
<dbReference type="EMBL" id="VDLX02000022">
    <property type="protein sequence ID" value="KAB8189036.1"/>
    <property type="molecule type" value="Genomic_DNA"/>
</dbReference>
<dbReference type="Pfam" id="PF01494">
    <property type="entry name" value="FAD_binding_3"/>
    <property type="match status" value="1"/>
</dbReference>
<dbReference type="GO" id="GO:0071949">
    <property type="term" value="F:FAD binding"/>
    <property type="evidence" value="ECO:0007669"/>
    <property type="project" value="InterPro"/>
</dbReference>
<dbReference type="Proteomes" id="UP000312512">
    <property type="component" value="Unassembled WGS sequence"/>
</dbReference>
<evidence type="ECO:0000313" key="5">
    <source>
        <dbReference type="EMBL" id="KAB8189036.1"/>
    </source>
</evidence>
<evidence type="ECO:0000256" key="2">
    <source>
        <dbReference type="ARBA" id="ARBA00022630"/>
    </source>
</evidence>
<dbReference type="SUPFAM" id="SSF51905">
    <property type="entry name" value="FAD/NAD(P)-binding domain"/>
    <property type="match status" value="1"/>
</dbReference>
<dbReference type="PANTHER" id="PTHR43004:SF19">
    <property type="entry name" value="BINDING MONOOXYGENASE, PUTATIVE (JCVI)-RELATED"/>
    <property type="match status" value="1"/>
</dbReference>
<dbReference type="PRINTS" id="PR00420">
    <property type="entry name" value="RNGMNOXGNASE"/>
</dbReference>
<dbReference type="OrthoDB" id="8670884at2"/>
<proteinExistence type="predicted"/>
<comment type="cofactor">
    <cofactor evidence="1">
        <name>FAD</name>
        <dbReference type="ChEBI" id="CHEBI:57692"/>
    </cofactor>
</comment>
<evidence type="ECO:0000256" key="1">
    <source>
        <dbReference type="ARBA" id="ARBA00001974"/>
    </source>
</evidence>
<dbReference type="InterPro" id="IPR050641">
    <property type="entry name" value="RIFMO-like"/>
</dbReference>
<gene>
    <name evidence="5" type="ORF">FH608_041985</name>
</gene>
<dbReference type="PANTHER" id="PTHR43004">
    <property type="entry name" value="TRK SYSTEM POTASSIUM UPTAKE PROTEIN"/>
    <property type="match status" value="1"/>
</dbReference>
<protein>
    <submittedName>
        <fullName evidence="5">FAD-dependent oxidoreductase</fullName>
    </submittedName>
</protein>
<evidence type="ECO:0000256" key="3">
    <source>
        <dbReference type="ARBA" id="ARBA00022827"/>
    </source>
</evidence>
<organism evidence="5 6">
    <name type="scientific">Nonomuraea phyllanthi</name>
    <dbReference type="NCBI Taxonomy" id="2219224"/>
    <lineage>
        <taxon>Bacteria</taxon>
        <taxon>Bacillati</taxon>
        <taxon>Actinomycetota</taxon>
        <taxon>Actinomycetes</taxon>
        <taxon>Streptosporangiales</taxon>
        <taxon>Streptosporangiaceae</taxon>
        <taxon>Nonomuraea</taxon>
    </lineage>
</organism>
<dbReference type="AlphaFoldDB" id="A0A5C4VHN4"/>
<sequence length="510" mass="54501">MVDVIIAGGGPAGLFLACELRLAGVRPLVLERRPRPDLSDKAHGLAGQVVRLLDHRGLFERCAGQAAPAPAPGFFFGGLPLPLHRLGQDNPMYLLPVDQRDLERMLDERAAELGAQVRRGWDVLSFGQNDERVEVVARAPGGAETTLTARYLVGCDGARSTIRKQAGIAFPGLSDDHVVDRTALIGPSDRFHVLPGGRVAIDGLGEIPAAFHRTDRGVFTLLAHDPQRPLVNTAEWEDHPAGDFPGPGAPMTLQEMEHSIQRVLGVRLPLSAPPEGAPTLLRRQCGRNSRLAERLRQGHVFLAGDAAHVSHGPTLNAALQDAANLAWKLAATVQGWAPRDLLDSYESERHAAAERVLLHTQAATALMAPGGGVTALRRLLAELLDSPDNLRLVAALLAGADVRHDMGEERPAAPTGRFVPPLEVTTADGRTRRLAELLRQARPLLLDLTGGDDLAATAEAWSDRVRRVSATAAGQAPAPALLIRPDGYVAWAGADPDGLKAALTRWFSPG</sequence>
<dbReference type="Gene3D" id="3.50.50.60">
    <property type="entry name" value="FAD/NAD(P)-binding domain"/>
    <property type="match status" value="2"/>
</dbReference>
<dbReference type="GO" id="GO:0016709">
    <property type="term" value="F:oxidoreductase activity, acting on paired donors, with incorporation or reduction of molecular oxygen, NAD(P)H as one donor, and incorporation of one atom of oxygen"/>
    <property type="evidence" value="ECO:0007669"/>
    <property type="project" value="UniProtKB-ARBA"/>
</dbReference>
<dbReference type="Gene3D" id="3.40.30.120">
    <property type="match status" value="1"/>
</dbReference>
<dbReference type="InterPro" id="IPR002938">
    <property type="entry name" value="FAD-bd"/>
</dbReference>
<dbReference type="RefSeq" id="WP_139636349.1">
    <property type="nucleotide sequence ID" value="NZ_VDLX02000022.1"/>
</dbReference>
<dbReference type="InterPro" id="IPR036188">
    <property type="entry name" value="FAD/NAD-bd_sf"/>
</dbReference>
<keyword evidence="3" id="KW-0274">FAD</keyword>
<feature type="domain" description="FAD-binding" evidence="4">
    <location>
        <begin position="2"/>
        <end position="357"/>
    </location>
</feature>
<evidence type="ECO:0000313" key="6">
    <source>
        <dbReference type="Proteomes" id="UP000312512"/>
    </source>
</evidence>
<evidence type="ECO:0000259" key="4">
    <source>
        <dbReference type="Pfam" id="PF01494"/>
    </source>
</evidence>
<accession>A0A5C4VHN4</accession>